<dbReference type="Proteomes" id="UP001634394">
    <property type="component" value="Unassembled WGS sequence"/>
</dbReference>
<keyword evidence="1" id="KW-1133">Transmembrane helix</keyword>
<name>A0ABD3XBW5_SINWO</name>
<proteinExistence type="predicted"/>
<gene>
    <name evidence="2" type="ORF">ACJMK2_029810</name>
</gene>
<evidence type="ECO:0000313" key="3">
    <source>
        <dbReference type="Proteomes" id="UP001634394"/>
    </source>
</evidence>
<keyword evidence="1" id="KW-0472">Membrane</keyword>
<dbReference type="PANTHER" id="PTHR31389:SF4">
    <property type="entry name" value="LD39211P"/>
    <property type="match status" value="1"/>
</dbReference>
<sequence>MYFLHWRSLQQRKVQRNPKLFITLFICPVLIMILYGIYSIEPDMNPITSARKNSKASLPTGYTFIHKSNSSFEDEFSTSIKNHTEKNRQRRLKTYSVSDRYTKFGMRDSLLCWEDSKFMGSFEENCNFIKRYPIGDSLPYLQELGLAGDFVDFPNPRIPVIVTAASSNHFLEVQALMQNLHSVVFPKYKNLKFIFYDIGLNENEKEMVKKHCRCEFRSFPFEKYPEHVQILKGYTFKPLLTQTVLNEYGFVMWMDASIRLRTGKLDSLFEMAMKKGITIIEGDLGVGHRTDPSTFKFLREDPCLFVDKNETQTGFFLIYRTRFTIETIMRPWVSCALTSGCMYFPGSQDRINCVSPNELGTCHRFDQSVLSIILWRLYDPDIGRVYIPGTFFEVHRSHTARYFEYLEKKSKLLIV</sequence>
<organism evidence="2 3">
    <name type="scientific">Sinanodonta woodiana</name>
    <name type="common">Chinese pond mussel</name>
    <name type="synonym">Anodonta woodiana</name>
    <dbReference type="NCBI Taxonomy" id="1069815"/>
    <lineage>
        <taxon>Eukaryota</taxon>
        <taxon>Metazoa</taxon>
        <taxon>Spiralia</taxon>
        <taxon>Lophotrochozoa</taxon>
        <taxon>Mollusca</taxon>
        <taxon>Bivalvia</taxon>
        <taxon>Autobranchia</taxon>
        <taxon>Heteroconchia</taxon>
        <taxon>Palaeoheterodonta</taxon>
        <taxon>Unionida</taxon>
        <taxon>Unionoidea</taxon>
        <taxon>Unionidae</taxon>
        <taxon>Unioninae</taxon>
        <taxon>Sinanodonta</taxon>
    </lineage>
</organism>
<protein>
    <submittedName>
        <fullName evidence="2">Uncharacterized protein</fullName>
    </submittedName>
</protein>
<keyword evidence="1" id="KW-0812">Transmembrane</keyword>
<feature type="transmembrane region" description="Helical" evidence="1">
    <location>
        <begin position="20"/>
        <end position="38"/>
    </location>
</feature>
<reference evidence="2 3" key="1">
    <citation type="submission" date="2024-11" db="EMBL/GenBank/DDBJ databases">
        <title>Chromosome-level genome assembly of the freshwater bivalve Anodonta woodiana.</title>
        <authorList>
            <person name="Chen X."/>
        </authorList>
    </citation>
    <scope>NUCLEOTIDE SEQUENCE [LARGE SCALE GENOMIC DNA]</scope>
    <source>
        <strain evidence="2">MN2024</strain>
        <tissue evidence="2">Gills</tissue>
    </source>
</reference>
<dbReference type="Gene3D" id="3.90.550.10">
    <property type="entry name" value="Spore Coat Polysaccharide Biosynthesis Protein SpsA, Chain A"/>
    <property type="match status" value="1"/>
</dbReference>
<evidence type="ECO:0000313" key="2">
    <source>
        <dbReference type="EMBL" id="KAL3883557.1"/>
    </source>
</evidence>
<dbReference type="Pfam" id="PF07801">
    <property type="entry name" value="DUF1647"/>
    <property type="match status" value="1"/>
</dbReference>
<dbReference type="EMBL" id="JBJQND010000003">
    <property type="protein sequence ID" value="KAL3883557.1"/>
    <property type="molecule type" value="Genomic_DNA"/>
</dbReference>
<evidence type="ECO:0000256" key="1">
    <source>
        <dbReference type="SAM" id="Phobius"/>
    </source>
</evidence>
<dbReference type="AlphaFoldDB" id="A0ABD3XBW5"/>
<dbReference type="InterPro" id="IPR029044">
    <property type="entry name" value="Nucleotide-diphossugar_trans"/>
</dbReference>
<dbReference type="PANTHER" id="PTHR31389">
    <property type="entry name" value="LD39211P"/>
    <property type="match status" value="1"/>
</dbReference>
<keyword evidence="3" id="KW-1185">Reference proteome</keyword>
<accession>A0ABD3XBW5</accession>
<dbReference type="InterPro" id="IPR012444">
    <property type="entry name" value="DUF1647"/>
</dbReference>
<comment type="caution">
    <text evidence="2">The sequence shown here is derived from an EMBL/GenBank/DDBJ whole genome shotgun (WGS) entry which is preliminary data.</text>
</comment>